<proteinExistence type="inferred from homology"/>
<dbReference type="AlphaFoldDB" id="H9UKT2"/>
<dbReference type="InterPro" id="IPR018181">
    <property type="entry name" value="Heat_shock_70_CS"/>
</dbReference>
<dbReference type="PROSITE" id="PS01036">
    <property type="entry name" value="HSP70_3"/>
    <property type="match status" value="1"/>
</dbReference>
<dbReference type="PROSITE" id="PS00297">
    <property type="entry name" value="HSP70_1"/>
    <property type="match status" value="1"/>
</dbReference>
<dbReference type="RefSeq" id="WP_014456108.1">
    <property type="nucleotide sequence ID" value="NC_017098.1"/>
</dbReference>
<dbReference type="FunFam" id="3.30.420.40:FF:000071">
    <property type="entry name" value="Molecular chaperone DnaK"/>
    <property type="match status" value="1"/>
</dbReference>
<gene>
    <name evidence="6" type="ordered locus">Spiaf_2077</name>
</gene>
<keyword evidence="2 5" id="KW-0547">Nucleotide-binding</keyword>
<dbReference type="PRINTS" id="PR00301">
    <property type="entry name" value="HEATSHOCK70"/>
</dbReference>
<keyword evidence="7" id="KW-1185">Reference proteome</keyword>
<reference evidence="7" key="1">
    <citation type="journal article" date="2013" name="Stand. Genomic Sci.">
        <title>Complete genome sequence of the halophilic bacterium Spirochaeta africana type strain (Z-7692(T)) from the alkaline Lake Magadi in the East African Rift.</title>
        <authorList>
            <person name="Liolos K."/>
            <person name="Abt B."/>
            <person name="Scheuner C."/>
            <person name="Teshima H."/>
            <person name="Held B."/>
            <person name="Lapidus A."/>
            <person name="Nolan M."/>
            <person name="Lucas S."/>
            <person name="Deshpande S."/>
            <person name="Cheng J.F."/>
            <person name="Tapia R."/>
            <person name="Goodwin L.A."/>
            <person name="Pitluck S."/>
            <person name="Pagani I."/>
            <person name="Ivanova N."/>
            <person name="Mavromatis K."/>
            <person name="Mikhailova N."/>
            <person name="Huntemann M."/>
            <person name="Pati A."/>
            <person name="Chen A."/>
            <person name="Palaniappan K."/>
            <person name="Land M."/>
            <person name="Rohde M."/>
            <person name="Tindall B.J."/>
            <person name="Detter J.C."/>
            <person name="Goker M."/>
            <person name="Bristow J."/>
            <person name="Eisen J.A."/>
            <person name="Markowitz V."/>
            <person name="Hugenholtz P."/>
            <person name="Woyke T."/>
            <person name="Klenk H.P."/>
            <person name="Kyrpides N.C."/>
        </authorList>
    </citation>
    <scope>NUCLEOTIDE SEQUENCE</scope>
    <source>
        <strain evidence="7">ATCC 700263 / DSM 8902 / Z-7692</strain>
    </source>
</reference>
<dbReference type="OrthoDB" id="366273at2"/>
<dbReference type="InterPro" id="IPR029047">
    <property type="entry name" value="HSP70_peptide-bd_sf"/>
</dbReference>
<dbReference type="SUPFAM" id="SSF53067">
    <property type="entry name" value="Actin-like ATPase domain"/>
    <property type="match status" value="2"/>
</dbReference>
<name>H9UKT2_SPIAZ</name>
<dbReference type="Gene3D" id="2.60.34.10">
    <property type="entry name" value="Substrate Binding Domain Of DNAk, Chain A, domain 1"/>
    <property type="match status" value="1"/>
</dbReference>
<evidence type="ECO:0000313" key="7">
    <source>
        <dbReference type="Proteomes" id="UP000007383"/>
    </source>
</evidence>
<sequence length="556" mass="60309">MKPVLGIDLGTTNSAMAIWNGSEPEIIPNDRGSRITPSVVAVHDSGEVLVGESAVNQAVVNARNTVYGVKRRMGTSDEYLLNGRRFTPEEVSACIVRKLRLDAEEYLGVDVHDAVITVPAYFSERQRRATIEAGRLAGLRVLRILNEPTAAALAYASRCDSERVILVYDLGGGTFDVTCLRQTGSDFQVLATAGDPALGGVDFTDLLLQSVRQGFAADAGIELADAVIVQQLREMVERGKIELSSRDSAEFGFPFIGSDGRPLHLHRGISRSEFNAMIHGQVDRSLALTRQALTHAGIAAREVDALVLSGGSSRIPLIRQLLQEEFGSRQVSQVNPDEIVAMGAALQASLLQDNRDMSLRDVTAFDLGVEIEQGRFVPLVKRNSPLPAAAERLFTTISDEQAAVEIHVLQGNQAVASGNSSLGRFLLDGIQRGRRGQPRIRIKFRVDADGLVHVGAIDQETGAEQEVTLSGAGDAAPELGRRSRVQSLVQRLERQVRAASEQLDPGFQREAREVCSLARRSMLQQDDEALDQIRGALETLLIEVQSFGGITNESFS</sequence>
<dbReference type="Proteomes" id="UP000007383">
    <property type="component" value="Chromosome"/>
</dbReference>
<evidence type="ECO:0000256" key="4">
    <source>
        <dbReference type="ARBA" id="ARBA00023186"/>
    </source>
</evidence>
<organism evidence="6 7">
    <name type="scientific">Spirochaeta africana (strain ATCC 700263 / DSM 8902 / Z-7692)</name>
    <dbReference type="NCBI Taxonomy" id="889378"/>
    <lineage>
        <taxon>Bacteria</taxon>
        <taxon>Pseudomonadati</taxon>
        <taxon>Spirochaetota</taxon>
        <taxon>Spirochaetia</taxon>
        <taxon>Spirochaetales</taxon>
        <taxon>Spirochaetaceae</taxon>
        <taxon>Spirochaeta</taxon>
    </lineage>
</organism>
<evidence type="ECO:0000313" key="6">
    <source>
        <dbReference type="EMBL" id="AFG38125.1"/>
    </source>
</evidence>
<evidence type="ECO:0000256" key="2">
    <source>
        <dbReference type="ARBA" id="ARBA00022741"/>
    </source>
</evidence>
<dbReference type="PATRIC" id="fig|889378.3.peg.2064"/>
<evidence type="ECO:0000256" key="5">
    <source>
        <dbReference type="RuleBase" id="RU003322"/>
    </source>
</evidence>
<keyword evidence="4" id="KW-0143">Chaperone</keyword>
<protein>
    <submittedName>
        <fullName evidence="6">Molecular chaperone</fullName>
    </submittedName>
</protein>
<dbReference type="InterPro" id="IPR043129">
    <property type="entry name" value="ATPase_NBD"/>
</dbReference>
<accession>H9UKT2</accession>
<dbReference type="Gene3D" id="3.30.420.40">
    <property type="match status" value="2"/>
</dbReference>
<dbReference type="PANTHER" id="PTHR19375">
    <property type="entry name" value="HEAT SHOCK PROTEIN 70KDA"/>
    <property type="match status" value="1"/>
</dbReference>
<dbReference type="InterPro" id="IPR013126">
    <property type="entry name" value="Hsp_70_fam"/>
</dbReference>
<dbReference type="EMBL" id="CP003282">
    <property type="protein sequence ID" value="AFG38125.1"/>
    <property type="molecule type" value="Genomic_DNA"/>
</dbReference>
<dbReference type="GO" id="GO:0005524">
    <property type="term" value="F:ATP binding"/>
    <property type="evidence" value="ECO:0007669"/>
    <property type="project" value="UniProtKB-KW"/>
</dbReference>
<dbReference type="HOGENOM" id="CLU_005965_0_0_12"/>
<dbReference type="STRING" id="889378.Spiaf_2077"/>
<dbReference type="eggNOG" id="COG0443">
    <property type="taxonomic scope" value="Bacteria"/>
</dbReference>
<evidence type="ECO:0000256" key="3">
    <source>
        <dbReference type="ARBA" id="ARBA00022840"/>
    </source>
</evidence>
<dbReference type="SUPFAM" id="SSF100920">
    <property type="entry name" value="Heat shock protein 70kD (HSP70), peptide-binding domain"/>
    <property type="match status" value="1"/>
</dbReference>
<dbReference type="FunFam" id="3.90.640.10:FF:000003">
    <property type="entry name" value="Molecular chaperone DnaK"/>
    <property type="match status" value="1"/>
</dbReference>
<dbReference type="Gene3D" id="3.90.640.10">
    <property type="entry name" value="Actin, Chain A, domain 4"/>
    <property type="match status" value="1"/>
</dbReference>
<comment type="similarity">
    <text evidence="1 5">Belongs to the heat shock protein 70 family.</text>
</comment>
<dbReference type="KEGG" id="sfc:Spiaf_2077"/>
<dbReference type="GO" id="GO:0140662">
    <property type="term" value="F:ATP-dependent protein folding chaperone"/>
    <property type="evidence" value="ECO:0007669"/>
    <property type="project" value="InterPro"/>
</dbReference>
<evidence type="ECO:0000256" key="1">
    <source>
        <dbReference type="ARBA" id="ARBA00007381"/>
    </source>
</evidence>
<keyword evidence="3 5" id="KW-0067">ATP-binding</keyword>
<dbReference type="Pfam" id="PF00012">
    <property type="entry name" value="HSP70"/>
    <property type="match status" value="2"/>
</dbReference>